<dbReference type="EMBL" id="JARJCW010000168">
    <property type="protein sequence ID" value="KAJ7189732.1"/>
    <property type="molecule type" value="Genomic_DNA"/>
</dbReference>
<name>A0AAD6UNZ3_9AGAR</name>
<protein>
    <submittedName>
        <fullName evidence="2">Uncharacterized protein</fullName>
    </submittedName>
</protein>
<comment type="caution">
    <text evidence="2">The sequence shown here is derived from an EMBL/GenBank/DDBJ whole genome shotgun (WGS) entry which is preliminary data.</text>
</comment>
<feature type="compositionally biased region" description="Low complexity" evidence="1">
    <location>
        <begin position="131"/>
        <end position="147"/>
    </location>
</feature>
<evidence type="ECO:0000256" key="1">
    <source>
        <dbReference type="SAM" id="MobiDB-lite"/>
    </source>
</evidence>
<accession>A0AAD6UNZ3</accession>
<dbReference type="AlphaFoldDB" id="A0AAD6UNZ3"/>
<dbReference type="Proteomes" id="UP001219525">
    <property type="component" value="Unassembled WGS sequence"/>
</dbReference>
<reference evidence="2" key="1">
    <citation type="submission" date="2023-03" db="EMBL/GenBank/DDBJ databases">
        <title>Massive genome expansion in bonnet fungi (Mycena s.s.) driven by repeated elements and novel gene families across ecological guilds.</title>
        <authorList>
            <consortium name="Lawrence Berkeley National Laboratory"/>
            <person name="Harder C.B."/>
            <person name="Miyauchi S."/>
            <person name="Viragh M."/>
            <person name="Kuo A."/>
            <person name="Thoen E."/>
            <person name="Andreopoulos B."/>
            <person name="Lu D."/>
            <person name="Skrede I."/>
            <person name="Drula E."/>
            <person name="Henrissat B."/>
            <person name="Morin E."/>
            <person name="Kohler A."/>
            <person name="Barry K."/>
            <person name="LaButti K."/>
            <person name="Morin E."/>
            <person name="Salamov A."/>
            <person name="Lipzen A."/>
            <person name="Mereny Z."/>
            <person name="Hegedus B."/>
            <person name="Baldrian P."/>
            <person name="Stursova M."/>
            <person name="Weitz H."/>
            <person name="Taylor A."/>
            <person name="Grigoriev I.V."/>
            <person name="Nagy L.G."/>
            <person name="Martin F."/>
            <person name="Kauserud H."/>
        </authorList>
    </citation>
    <scope>NUCLEOTIDE SEQUENCE</scope>
    <source>
        <strain evidence="2">9144</strain>
    </source>
</reference>
<evidence type="ECO:0000313" key="3">
    <source>
        <dbReference type="Proteomes" id="UP001219525"/>
    </source>
</evidence>
<evidence type="ECO:0000313" key="2">
    <source>
        <dbReference type="EMBL" id="KAJ7189732.1"/>
    </source>
</evidence>
<keyword evidence="3" id="KW-1185">Reference proteome</keyword>
<proteinExistence type="predicted"/>
<gene>
    <name evidence="2" type="ORF">GGX14DRAFT_408603</name>
</gene>
<organism evidence="2 3">
    <name type="scientific">Mycena pura</name>
    <dbReference type="NCBI Taxonomy" id="153505"/>
    <lineage>
        <taxon>Eukaryota</taxon>
        <taxon>Fungi</taxon>
        <taxon>Dikarya</taxon>
        <taxon>Basidiomycota</taxon>
        <taxon>Agaricomycotina</taxon>
        <taxon>Agaricomycetes</taxon>
        <taxon>Agaricomycetidae</taxon>
        <taxon>Agaricales</taxon>
        <taxon>Marasmiineae</taxon>
        <taxon>Mycenaceae</taxon>
        <taxon>Mycena</taxon>
    </lineage>
</organism>
<sequence length="174" mass="18129">MLFLDHCADHCALLGVACCIPTEVYARAWHLSSCWSPRAGASLRAQSGGCTRRLTTRSVRRGAASACGEGDGGVRLPCARGSGNGDWERAPELHEIGTWKVIEGPVPLEDIFGGEKLRCLCTAEGDARARSSAVRPRAASAPAAASPRRSRTRVHASRASASGSKSCGTGIAGL</sequence>
<feature type="region of interest" description="Disordered" evidence="1">
    <location>
        <begin position="131"/>
        <end position="174"/>
    </location>
</feature>